<keyword evidence="3" id="KW-0731">Sigma factor</keyword>
<keyword evidence="4" id="KW-0804">Transcription</keyword>
<dbReference type="GO" id="GO:0006352">
    <property type="term" value="P:DNA-templated transcription initiation"/>
    <property type="evidence" value="ECO:0007669"/>
    <property type="project" value="InterPro"/>
</dbReference>
<dbReference type="InterPro" id="IPR013249">
    <property type="entry name" value="RNA_pol_sigma70_r4_t2"/>
</dbReference>
<dbReference type="EMBL" id="QTJU01000003">
    <property type="protein sequence ID" value="RFM28200.1"/>
    <property type="molecule type" value="Genomic_DNA"/>
</dbReference>
<evidence type="ECO:0000313" key="8">
    <source>
        <dbReference type="Proteomes" id="UP000261284"/>
    </source>
</evidence>
<comment type="caution">
    <text evidence="7">The sequence shown here is derived from an EMBL/GenBank/DDBJ whole genome shotgun (WGS) entry which is preliminary data.</text>
</comment>
<dbReference type="GO" id="GO:0016987">
    <property type="term" value="F:sigma factor activity"/>
    <property type="evidence" value="ECO:0007669"/>
    <property type="project" value="UniProtKB-KW"/>
</dbReference>
<feature type="domain" description="RNA polymerase sigma-70 region 2" evidence="5">
    <location>
        <begin position="28"/>
        <end position="95"/>
    </location>
</feature>
<protein>
    <submittedName>
        <fullName evidence="7">RNA polymerase subunit sigma-24</fullName>
    </submittedName>
</protein>
<keyword evidence="2" id="KW-0805">Transcription regulation</keyword>
<evidence type="ECO:0000313" key="7">
    <source>
        <dbReference type="EMBL" id="RFM28200.1"/>
    </source>
</evidence>
<evidence type="ECO:0000256" key="2">
    <source>
        <dbReference type="ARBA" id="ARBA00023015"/>
    </source>
</evidence>
<dbReference type="Pfam" id="PF04542">
    <property type="entry name" value="Sigma70_r2"/>
    <property type="match status" value="1"/>
</dbReference>
<reference evidence="7 8" key="1">
    <citation type="submission" date="2018-08" db="EMBL/GenBank/DDBJ databases">
        <title>Chitinophagaceae sp. K23C18032701, a novel bacterium isolated from forest soil.</title>
        <authorList>
            <person name="Wang C."/>
        </authorList>
    </citation>
    <scope>NUCLEOTIDE SEQUENCE [LARGE SCALE GENOMIC DNA]</scope>
    <source>
        <strain evidence="7 8">K23C18032701</strain>
    </source>
</reference>
<dbReference type="SUPFAM" id="SSF88659">
    <property type="entry name" value="Sigma3 and sigma4 domains of RNA polymerase sigma factors"/>
    <property type="match status" value="1"/>
</dbReference>
<dbReference type="Gene3D" id="1.10.1740.10">
    <property type="match status" value="1"/>
</dbReference>
<dbReference type="InterPro" id="IPR039425">
    <property type="entry name" value="RNA_pol_sigma-70-like"/>
</dbReference>
<gene>
    <name evidence="7" type="ORF">DXN05_11815</name>
</gene>
<dbReference type="GO" id="GO:0003677">
    <property type="term" value="F:DNA binding"/>
    <property type="evidence" value="ECO:0007669"/>
    <property type="project" value="InterPro"/>
</dbReference>
<evidence type="ECO:0000256" key="4">
    <source>
        <dbReference type="ARBA" id="ARBA00023163"/>
    </source>
</evidence>
<dbReference type="InterPro" id="IPR036388">
    <property type="entry name" value="WH-like_DNA-bd_sf"/>
</dbReference>
<dbReference type="InterPro" id="IPR007627">
    <property type="entry name" value="RNA_pol_sigma70_r2"/>
</dbReference>
<dbReference type="Gene3D" id="1.10.10.10">
    <property type="entry name" value="Winged helix-like DNA-binding domain superfamily/Winged helix DNA-binding domain"/>
    <property type="match status" value="1"/>
</dbReference>
<dbReference type="SUPFAM" id="SSF88946">
    <property type="entry name" value="Sigma2 domain of RNA polymerase sigma factors"/>
    <property type="match status" value="1"/>
</dbReference>
<dbReference type="InterPro" id="IPR013324">
    <property type="entry name" value="RNA_pol_sigma_r3/r4-like"/>
</dbReference>
<dbReference type="Proteomes" id="UP000261284">
    <property type="component" value="Unassembled WGS sequence"/>
</dbReference>
<evidence type="ECO:0000259" key="5">
    <source>
        <dbReference type="Pfam" id="PF04542"/>
    </source>
</evidence>
<keyword evidence="8" id="KW-1185">Reference proteome</keyword>
<comment type="similarity">
    <text evidence="1">Belongs to the sigma-70 factor family. ECF subfamily.</text>
</comment>
<dbReference type="Pfam" id="PF08281">
    <property type="entry name" value="Sigma70_r4_2"/>
    <property type="match status" value="1"/>
</dbReference>
<accession>A0A3E1NJU8</accession>
<evidence type="ECO:0000256" key="1">
    <source>
        <dbReference type="ARBA" id="ARBA00010641"/>
    </source>
</evidence>
<name>A0A3E1NJU8_9BACT</name>
<proteinExistence type="inferred from homology"/>
<dbReference type="InterPro" id="IPR013325">
    <property type="entry name" value="RNA_pol_sigma_r2"/>
</dbReference>
<evidence type="ECO:0000259" key="6">
    <source>
        <dbReference type="Pfam" id="PF08281"/>
    </source>
</evidence>
<dbReference type="CDD" id="cd06171">
    <property type="entry name" value="Sigma70_r4"/>
    <property type="match status" value="1"/>
</dbReference>
<dbReference type="AlphaFoldDB" id="A0A3E1NJU8"/>
<dbReference type="InterPro" id="IPR014284">
    <property type="entry name" value="RNA_pol_sigma-70_dom"/>
</dbReference>
<evidence type="ECO:0000256" key="3">
    <source>
        <dbReference type="ARBA" id="ARBA00023082"/>
    </source>
</evidence>
<sequence>MSAIFPVHNEQTLMQAAANGDEAAFASLFHAYYPLLCTHVFKITRSLPVTEEIVQDVFLKIWMGRESLTGIQSFKAFVWVMARNLSLNALKKMAREQNIKQQYYHTAAHDAADDETAFYHTLIDEAIAQLPPQQQKVYLLSRREKMKQAEIAENMGITLSTVKKYMQRAVDSITSYVRKNSHLMTIVLLLLKN</sequence>
<feature type="domain" description="RNA polymerase sigma factor 70 region 4 type 2" evidence="6">
    <location>
        <begin position="122"/>
        <end position="170"/>
    </location>
</feature>
<dbReference type="NCBIfam" id="TIGR02937">
    <property type="entry name" value="sigma70-ECF"/>
    <property type="match status" value="1"/>
</dbReference>
<dbReference type="PANTHER" id="PTHR43133">
    <property type="entry name" value="RNA POLYMERASE ECF-TYPE SIGMA FACTO"/>
    <property type="match status" value="1"/>
</dbReference>
<dbReference type="PANTHER" id="PTHR43133:SF46">
    <property type="entry name" value="RNA POLYMERASE SIGMA-70 FACTOR ECF SUBFAMILY"/>
    <property type="match status" value="1"/>
</dbReference>
<organism evidence="7 8">
    <name type="scientific">Deminuibacter soli</name>
    <dbReference type="NCBI Taxonomy" id="2291815"/>
    <lineage>
        <taxon>Bacteria</taxon>
        <taxon>Pseudomonadati</taxon>
        <taxon>Bacteroidota</taxon>
        <taxon>Chitinophagia</taxon>
        <taxon>Chitinophagales</taxon>
        <taxon>Chitinophagaceae</taxon>
        <taxon>Deminuibacter</taxon>
    </lineage>
</organism>